<dbReference type="EMBL" id="KN833878">
    <property type="protein sequence ID" value="KIK15764.1"/>
    <property type="molecule type" value="Genomic_DNA"/>
</dbReference>
<reference evidence="5" key="2">
    <citation type="submission" date="2015-01" db="EMBL/GenBank/DDBJ databases">
        <title>Evolutionary Origins and Diversification of the Mycorrhizal Mutualists.</title>
        <authorList>
            <consortium name="DOE Joint Genome Institute"/>
            <consortium name="Mycorrhizal Genomics Consortium"/>
            <person name="Kohler A."/>
            <person name="Kuo A."/>
            <person name="Nagy L.G."/>
            <person name="Floudas D."/>
            <person name="Copeland A."/>
            <person name="Barry K.W."/>
            <person name="Cichocki N."/>
            <person name="Veneault-Fourrey C."/>
            <person name="LaButti K."/>
            <person name="Lindquist E.A."/>
            <person name="Lipzen A."/>
            <person name="Lundell T."/>
            <person name="Morin E."/>
            <person name="Murat C."/>
            <person name="Riley R."/>
            <person name="Ohm R."/>
            <person name="Sun H."/>
            <person name="Tunlid A."/>
            <person name="Henrissat B."/>
            <person name="Grigoriev I.V."/>
            <person name="Hibbett D.S."/>
            <person name="Martin F."/>
        </authorList>
    </citation>
    <scope>NUCLEOTIDE SEQUENCE [LARGE SCALE GENOMIC DNA]</scope>
    <source>
        <strain evidence="5">441</strain>
    </source>
</reference>
<name>A0A0C9YPL2_9AGAM</name>
<sequence length="269" mass="29907">MTQGRPQDANADTRKREFAAIQEIVTTAVATALEPVASSLGDLQEQLGPVTAHLQENTVDMHGRMVEDHLKPLQETLTKIQPEILGEMGQRSAQLDSSLESLQNQVDVENQHLKEFRQSAQATCDVAAVTCERVGHITDDQNVTNKHVTDLVVNSRQIYNSGCGSGFTRPFKAIPFIRRDGSIQPPSDLGLPPLLNTSVIDNLTDHQLNQYLEGYGIEHNGLNRERSLFKLREYIGCTPAERSDSHATALFFMLAMACLLYLYFPQLFA</sequence>
<proteinExistence type="inferred from homology"/>
<evidence type="ECO:0000256" key="1">
    <source>
        <dbReference type="ARBA" id="ARBA00005788"/>
    </source>
</evidence>
<dbReference type="Pfam" id="PF08593">
    <property type="entry name" value="Mug135_C"/>
    <property type="match status" value="1"/>
</dbReference>
<feature type="domain" description="Mug135-like C-terminal" evidence="3">
    <location>
        <begin position="159"/>
        <end position="238"/>
    </location>
</feature>
<keyword evidence="2" id="KW-0472">Membrane</keyword>
<keyword evidence="5" id="KW-1185">Reference proteome</keyword>
<evidence type="ECO:0000259" key="3">
    <source>
        <dbReference type="Pfam" id="PF08593"/>
    </source>
</evidence>
<feature type="transmembrane region" description="Helical" evidence="2">
    <location>
        <begin position="247"/>
        <end position="264"/>
    </location>
</feature>
<gene>
    <name evidence="4" type="ORF">PISMIDRAFT_686963</name>
</gene>
<accession>A0A0C9YPL2</accession>
<organism evidence="4 5">
    <name type="scientific">Pisolithus microcarpus 441</name>
    <dbReference type="NCBI Taxonomy" id="765257"/>
    <lineage>
        <taxon>Eukaryota</taxon>
        <taxon>Fungi</taxon>
        <taxon>Dikarya</taxon>
        <taxon>Basidiomycota</taxon>
        <taxon>Agaricomycotina</taxon>
        <taxon>Agaricomycetes</taxon>
        <taxon>Agaricomycetidae</taxon>
        <taxon>Boletales</taxon>
        <taxon>Sclerodermatineae</taxon>
        <taxon>Pisolithaceae</taxon>
        <taxon>Pisolithus</taxon>
    </lineage>
</organism>
<reference evidence="4 5" key="1">
    <citation type="submission" date="2014-04" db="EMBL/GenBank/DDBJ databases">
        <authorList>
            <consortium name="DOE Joint Genome Institute"/>
            <person name="Kuo A."/>
            <person name="Kohler A."/>
            <person name="Costa M.D."/>
            <person name="Nagy L.G."/>
            <person name="Floudas D."/>
            <person name="Copeland A."/>
            <person name="Barry K.W."/>
            <person name="Cichocki N."/>
            <person name="Veneault-Fourrey C."/>
            <person name="LaButti K."/>
            <person name="Lindquist E.A."/>
            <person name="Lipzen A."/>
            <person name="Lundell T."/>
            <person name="Morin E."/>
            <person name="Murat C."/>
            <person name="Sun H."/>
            <person name="Tunlid A."/>
            <person name="Henrissat B."/>
            <person name="Grigoriev I.V."/>
            <person name="Hibbett D.S."/>
            <person name="Martin F."/>
            <person name="Nordberg H.P."/>
            <person name="Cantor M.N."/>
            <person name="Hua S.X."/>
        </authorList>
    </citation>
    <scope>NUCLEOTIDE SEQUENCE [LARGE SCALE GENOMIC DNA]</scope>
    <source>
        <strain evidence="4 5">441</strain>
    </source>
</reference>
<evidence type="ECO:0000313" key="4">
    <source>
        <dbReference type="EMBL" id="KIK15764.1"/>
    </source>
</evidence>
<dbReference type="AlphaFoldDB" id="A0A0C9YPL2"/>
<evidence type="ECO:0000256" key="2">
    <source>
        <dbReference type="SAM" id="Phobius"/>
    </source>
</evidence>
<keyword evidence="2" id="KW-0812">Transmembrane</keyword>
<keyword evidence="2" id="KW-1133">Transmembrane helix</keyword>
<dbReference type="Proteomes" id="UP000054018">
    <property type="component" value="Unassembled WGS sequence"/>
</dbReference>
<protein>
    <recommendedName>
        <fullName evidence="3">Mug135-like C-terminal domain-containing protein</fullName>
    </recommendedName>
</protein>
<comment type="similarity">
    <text evidence="1">Belongs to the UPF0612 family.</text>
</comment>
<evidence type="ECO:0000313" key="5">
    <source>
        <dbReference type="Proteomes" id="UP000054018"/>
    </source>
</evidence>
<dbReference type="OrthoDB" id="2614412at2759"/>
<dbReference type="HOGENOM" id="CLU_090398_0_0_1"/>
<dbReference type="InterPro" id="IPR013902">
    <property type="entry name" value="Mug135-like_C"/>
</dbReference>
<dbReference type="Gene3D" id="1.20.120.20">
    <property type="entry name" value="Apolipoprotein"/>
    <property type="match status" value="1"/>
</dbReference>